<evidence type="ECO:0000259" key="2">
    <source>
        <dbReference type="Pfam" id="PF13649"/>
    </source>
</evidence>
<gene>
    <name evidence="3" type="ORF">E8K88_14980</name>
</gene>
<feature type="domain" description="Methyltransferase" evidence="2">
    <location>
        <begin position="80"/>
        <end position="179"/>
    </location>
</feature>
<evidence type="ECO:0000313" key="3">
    <source>
        <dbReference type="EMBL" id="THJ31460.1"/>
    </source>
</evidence>
<dbReference type="InterPro" id="IPR020596">
    <property type="entry name" value="rRNA_Ade_Mease_Trfase_CS"/>
</dbReference>
<dbReference type="Proteomes" id="UP000306236">
    <property type="component" value="Unassembled WGS sequence"/>
</dbReference>
<dbReference type="OrthoDB" id="9805585at2"/>
<dbReference type="AlphaFoldDB" id="A0A4S5BGR8"/>
<keyword evidence="3" id="KW-0489">Methyltransferase</keyword>
<sequence length="227" mass="25181">MRRPAPLHDGKSYAMRAIGKTEPMQAIKAAWHARSTIAHEYRNFYQAWRKNPKAVGALVPSGTALARAITQHIEPGAGPVLELGVGTGVFTRAMLARGLAQQDLILVERDLAMAEELRRQFPHARIVTEDACRLERLNEQQADAIPPLAAVVCGLPLLNMNSTQQLRIVRSVFAALRPGQSLYLFTYGLRCPVLAGVRQRMGLQAERTDTVLANVPPAHVWRLWQQP</sequence>
<keyword evidence="3" id="KW-0808">Transferase</keyword>
<name>A0A4S5BGR8_9BURK</name>
<dbReference type="CDD" id="cd02440">
    <property type="entry name" value="AdoMet_MTases"/>
    <property type="match status" value="1"/>
</dbReference>
<dbReference type="InterPro" id="IPR041698">
    <property type="entry name" value="Methyltransf_25"/>
</dbReference>
<dbReference type="InterPro" id="IPR029063">
    <property type="entry name" value="SAM-dependent_MTases_sf"/>
</dbReference>
<accession>A0A4S5BGR8</accession>
<evidence type="ECO:0000256" key="1">
    <source>
        <dbReference type="ARBA" id="ARBA00022691"/>
    </source>
</evidence>
<keyword evidence="4" id="KW-1185">Reference proteome</keyword>
<dbReference type="GO" id="GO:0000179">
    <property type="term" value="F:rRNA (adenine-N6,N6-)-dimethyltransferase activity"/>
    <property type="evidence" value="ECO:0007669"/>
    <property type="project" value="InterPro"/>
</dbReference>
<dbReference type="Pfam" id="PF13649">
    <property type="entry name" value="Methyltransf_25"/>
    <property type="match status" value="1"/>
</dbReference>
<dbReference type="EMBL" id="SSWX01000023">
    <property type="protein sequence ID" value="THJ31460.1"/>
    <property type="molecule type" value="Genomic_DNA"/>
</dbReference>
<protein>
    <submittedName>
        <fullName evidence="3">Methyltransferase domain-containing protein</fullName>
    </submittedName>
</protein>
<evidence type="ECO:0000313" key="4">
    <source>
        <dbReference type="Proteomes" id="UP000306236"/>
    </source>
</evidence>
<dbReference type="Gene3D" id="3.40.50.150">
    <property type="entry name" value="Vaccinia Virus protein VP39"/>
    <property type="match status" value="1"/>
</dbReference>
<comment type="caution">
    <text evidence="3">The sequence shown here is derived from an EMBL/GenBank/DDBJ whole genome shotgun (WGS) entry which is preliminary data.</text>
</comment>
<dbReference type="SUPFAM" id="SSF53335">
    <property type="entry name" value="S-adenosyl-L-methionine-dependent methyltransferases"/>
    <property type="match status" value="1"/>
</dbReference>
<proteinExistence type="predicted"/>
<reference evidence="3 4" key="1">
    <citation type="submission" date="2019-04" db="EMBL/GenBank/DDBJ databases">
        <title>Lampropedia sp YIM MLB12 draf genome.</title>
        <authorList>
            <person name="Wang Y.-X."/>
        </authorList>
    </citation>
    <scope>NUCLEOTIDE SEQUENCE [LARGE SCALE GENOMIC DNA]</scope>
    <source>
        <strain evidence="3 4">YIM MLB12</strain>
    </source>
</reference>
<organism evidence="3 4">
    <name type="scientific">Lampropedia aestuarii</name>
    <dbReference type="NCBI Taxonomy" id="2562762"/>
    <lineage>
        <taxon>Bacteria</taxon>
        <taxon>Pseudomonadati</taxon>
        <taxon>Pseudomonadota</taxon>
        <taxon>Betaproteobacteria</taxon>
        <taxon>Burkholderiales</taxon>
        <taxon>Comamonadaceae</taxon>
        <taxon>Lampropedia</taxon>
    </lineage>
</organism>
<keyword evidence="1" id="KW-0949">S-adenosyl-L-methionine</keyword>
<dbReference type="PROSITE" id="PS01131">
    <property type="entry name" value="RRNA_A_DIMETH"/>
    <property type="match status" value="1"/>
</dbReference>